<comment type="caution">
    <text evidence="2">The sequence shown here is derived from an EMBL/GenBank/DDBJ whole genome shotgun (WGS) entry which is preliminary data.</text>
</comment>
<protein>
    <recommendedName>
        <fullName evidence="1">Reverse transcriptase domain-containing protein</fullName>
    </recommendedName>
</protein>
<dbReference type="InterPro" id="IPR026960">
    <property type="entry name" value="RVT-Znf"/>
</dbReference>
<dbReference type="SUPFAM" id="SSF56672">
    <property type="entry name" value="DNA/RNA polymerases"/>
    <property type="match status" value="1"/>
</dbReference>
<organism evidence="2 3">
    <name type="scientific">Erythroxylum novogranatense</name>
    <dbReference type="NCBI Taxonomy" id="1862640"/>
    <lineage>
        <taxon>Eukaryota</taxon>
        <taxon>Viridiplantae</taxon>
        <taxon>Streptophyta</taxon>
        <taxon>Embryophyta</taxon>
        <taxon>Tracheophyta</taxon>
        <taxon>Spermatophyta</taxon>
        <taxon>Magnoliopsida</taxon>
        <taxon>eudicotyledons</taxon>
        <taxon>Gunneridae</taxon>
        <taxon>Pentapetalae</taxon>
        <taxon>rosids</taxon>
        <taxon>fabids</taxon>
        <taxon>Malpighiales</taxon>
        <taxon>Erythroxylaceae</taxon>
        <taxon>Erythroxylum</taxon>
    </lineage>
</organism>
<keyword evidence="3" id="KW-1185">Reference proteome</keyword>
<dbReference type="InterPro" id="IPR000477">
    <property type="entry name" value="RT_dom"/>
</dbReference>
<dbReference type="GO" id="GO:0004523">
    <property type="term" value="F:RNA-DNA hybrid ribonuclease activity"/>
    <property type="evidence" value="ECO:0007669"/>
    <property type="project" value="InterPro"/>
</dbReference>
<dbReference type="Pfam" id="PF13456">
    <property type="entry name" value="RVT_3"/>
    <property type="match status" value="1"/>
</dbReference>
<dbReference type="PANTHER" id="PTHR46890:SF48">
    <property type="entry name" value="RNA-DIRECTED DNA POLYMERASE"/>
    <property type="match status" value="1"/>
</dbReference>
<evidence type="ECO:0000313" key="3">
    <source>
        <dbReference type="Proteomes" id="UP001159364"/>
    </source>
</evidence>
<dbReference type="GO" id="GO:0003676">
    <property type="term" value="F:nucleic acid binding"/>
    <property type="evidence" value="ECO:0007669"/>
    <property type="project" value="InterPro"/>
</dbReference>
<dbReference type="SUPFAM" id="SSF56219">
    <property type="entry name" value="DNase I-like"/>
    <property type="match status" value="1"/>
</dbReference>
<feature type="domain" description="Reverse transcriptase" evidence="1">
    <location>
        <begin position="745"/>
        <end position="1027"/>
    </location>
</feature>
<accession>A0AAV8TGN1</accession>
<evidence type="ECO:0000259" key="1">
    <source>
        <dbReference type="PROSITE" id="PS50878"/>
    </source>
</evidence>
<name>A0AAV8TGN1_9ROSI</name>
<gene>
    <name evidence="2" type="ORF">K2173_012096</name>
</gene>
<dbReference type="InterPro" id="IPR036691">
    <property type="entry name" value="Endo/exonu/phosph_ase_sf"/>
</dbReference>
<dbReference type="InterPro" id="IPR052343">
    <property type="entry name" value="Retrotransposon-Effector_Assoc"/>
</dbReference>
<dbReference type="Proteomes" id="UP001159364">
    <property type="component" value="Linkage Group LG05"/>
</dbReference>
<dbReference type="InterPro" id="IPR036397">
    <property type="entry name" value="RNaseH_sf"/>
</dbReference>
<dbReference type="Pfam" id="PF13966">
    <property type="entry name" value="zf-RVT"/>
    <property type="match status" value="1"/>
</dbReference>
<reference evidence="2 3" key="1">
    <citation type="submission" date="2021-09" db="EMBL/GenBank/DDBJ databases">
        <title>Genomic insights and catalytic innovation underlie evolution of tropane alkaloids biosynthesis.</title>
        <authorList>
            <person name="Wang Y.-J."/>
            <person name="Tian T."/>
            <person name="Huang J.-P."/>
            <person name="Huang S.-X."/>
        </authorList>
    </citation>
    <scope>NUCLEOTIDE SEQUENCE [LARGE SCALE GENOMIC DNA]</scope>
    <source>
        <strain evidence="2">KIB-2018</strain>
        <tissue evidence="2">Leaf</tissue>
    </source>
</reference>
<dbReference type="InterPro" id="IPR005135">
    <property type="entry name" value="Endo/exonuclease/phosphatase"/>
</dbReference>
<dbReference type="Gene3D" id="3.60.10.10">
    <property type="entry name" value="Endonuclease/exonuclease/phosphatase"/>
    <property type="match status" value="1"/>
</dbReference>
<dbReference type="Pfam" id="PF14392">
    <property type="entry name" value="zf-CCHC_4"/>
    <property type="match status" value="1"/>
</dbReference>
<sequence>MTTSSEEDTLVAEMYQRLNIEENEGTLEYEDEPGRIEQQYTESERQHCVIGRLLTEKIINFPIFKQIIASIWRPVKGMMIKDLGNNVFIFQFFHHLDMDRVLRDGPWNYQQQILLLRRLQPMENPRQVELVRLELWVQIHNIPSGFITEKLVVDAGNYIGEYLESDSRNFSSIWRDFMRIRVVMDIRQPLKRKLFVKRPQGEKICLDFKYERLNTFCYFCGIVGHTDRFCRLLYEHPKIPREKFAYGVWLKAETRKTTQIDARWLRSELNISEEIKEDSTEFPAIATHNPRRRIQDDKIQDKGDMEEDQAHNTSEVGPKNLSLLGFAGMFTVDPVGNKGGLALLWRIEDTAQLLSYSQHHVDIVVVMEGIKRWRLTGFYGYPERHSRHLGWNLIRRLHTQSTLPWCVIGDFNDIMFPYEKHGTHSHPRALMEGFRQTLSSCSLYDLGADGSLFTWENRRNESALVRERLDRAVATTAWSSSFWMARVSTLQTESSDHLPIFLSLGVQLKKYVSKRFIFENAWAMEEECRQRIKWGWLTGSLVSIQDRLRNCSRDLQIWANSKKEGFQLKIAQLKQQMASLRMHNTLDLGALKAIERQYGALLLQHELYWKQRLKQHWLTVGDSNSKFFHLMASHRHRKNFISKLKNNRGEWIDWDSGLPNMILEYFQHLFTSSCGDTAPILNNVKRKVTSLQNEMLIAPYTTEEIKTAIFSMHPDKSPGPDGFNPGFFQTYWDLIGKDVTQACLCTLNDGDPLPGLNRTNPILIPKKQTSETIADLRPISLSNVIDRIICKTIANRLKQILPHIISETQSAFIPNRLITDNIIVAYELFHSIKRKTQGKVGSLALKTDMSKAYDRIEWEYLHQIMLKLGFHESWVSRIMNIVTSVNYYFVRGNEEYGPLIPNRGLRQGDPLSPYLFIICAEGLSASLQQEQARGNIHGTIVARGAPPVSHLFFADDAIFFVRATVEETNILKTILHLYEQASGQKINLDKSGISFTPNTAPLMKDLICHTLGVKETLEPSNYLGMPSVVGRGKRQVFHYVTEKLTKRIQAQTMPNYLMSLFLLLISTCQELETLMNGFFWHNGGRDNKGIRWMQWKKLAIPKKFKGLGYRELRHFNLALLAKQGWRILKFPNSIVSSILKARYFPYTDFISADLGNNPSQIWRSIHQAKAILLRGCRRRVGNGQSVQIWRDPWLMDGSDPFVQSECTVEVNYVSDLMEGHRWNESKIRRIFTQRDAELIFQIPLSLSSKQDDWLWTHNNQGEYRVKEGYRLAMEEVNVEFRDTGFPWEKIWQLHIPGKVKLFLWRLLRKTIPCKAILKERHVDLRDTCSLCDNSPETEDHLFLHCDFARSVWSLISVNWSLSCTATLHQWLTSVMLGGSKTQQEEYCIILWSLWIYRNEVVWQQKRKDPSSILHRASTVLSEWKHAQHRHQNSSTRTQLPHPSMWKAPALHHYKCNIDVALLSSGSYGLGMIIRDSNGLNCAGKLLTLPGWRDPQIDEALCFREALSWIKCFAYEPICVETDCQIVTQFLSSVHQFPSYLSLIIDNCKALLQEHRFISTAFVKRSANQVAHKIARATNSMSDFEWGVCPPYFLYDVLSLDVNNMR</sequence>
<proteinExistence type="predicted"/>
<dbReference type="InterPro" id="IPR025558">
    <property type="entry name" value="DUF4283"/>
</dbReference>
<dbReference type="PANTHER" id="PTHR46890">
    <property type="entry name" value="NON-LTR RETROLELEMENT REVERSE TRANSCRIPTASE-LIKE PROTEIN-RELATED"/>
    <property type="match status" value="1"/>
</dbReference>
<dbReference type="InterPro" id="IPR044730">
    <property type="entry name" value="RNase_H-like_dom_plant"/>
</dbReference>
<dbReference type="Pfam" id="PF14111">
    <property type="entry name" value="DUF4283"/>
    <property type="match status" value="1"/>
</dbReference>
<dbReference type="CDD" id="cd06222">
    <property type="entry name" value="RNase_H_like"/>
    <property type="match status" value="1"/>
</dbReference>
<dbReference type="InterPro" id="IPR002156">
    <property type="entry name" value="RNaseH_domain"/>
</dbReference>
<dbReference type="Gene3D" id="3.30.420.10">
    <property type="entry name" value="Ribonuclease H-like superfamily/Ribonuclease H"/>
    <property type="match status" value="1"/>
</dbReference>
<dbReference type="CDD" id="cd01650">
    <property type="entry name" value="RT_nLTR_like"/>
    <property type="match status" value="1"/>
</dbReference>
<dbReference type="InterPro" id="IPR025836">
    <property type="entry name" value="Zn_knuckle_CX2CX4HX4C"/>
</dbReference>
<dbReference type="Pfam" id="PF03372">
    <property type="entry name" value="Exo_endo_phos"/>
    <property type="match status" value="1"/>
</dbReference>
<dbReference type="EMBL" id="JAIWQS010000005">
    <property type="protein sequence ID" value="KAJ8765399.1"/>
    <property type="molecule type" value="Genomic_DNA"/>
</dbReference>
<evidence type="ECO:0000313" key="2">
    <source>
        <dbReference type="EMBL" id="KAJ8765399.1"/>
    </source>
</evidence>
<dbReference type="PROSITE" id="PS50878">
    <property type="entry name" value="RT_POL"/>
    <property type="match status" value="1"/>
</dbReference>
<dbReference type="InterPro" id="IPR043502">
    <property type="entry name" value="DNA/RNA_pol_sf"/>
</dbReference>
<dbReference type="Pfam" id="PF00078">
    <property type="entry name" value="RVT_1"/>
    <property type="match status" value="1"/>
</dbReference>